<evidence type="ECO:0000313" key="2">
    <source>
        <dbReference type="EMBL" id="CAH2330096.1"/>
    </source>
</evidence>
<feature type="compositionally biased region" description="Polar residues" evidence="1">
    <location>
        <begin position="1"/>
        <end position="52"/>
    </location>
</feature>
<gene>
    <name evidence="2" type="ORF">PECUL_23A029122</name>
</gene>
<dbReference type="Proteomes" id="UP001295444">
    <property type="component" value="Unassembled WGS sequence"/>
</dbReference>
<accession>A0AAD1WUX4</accession>
<keyword evidence="3" id="KW-1185">Reference proteome</keyword>
<feature type="non-terminal residue" evidence="2">
    <location>
        <position position="1"/>
    </location>
</feature>
<evidence type="ECO:0000313" key="3">
    <source>
        <dbReference type="Proteomes" id="UP001295444"/>
    </source>
</evidence>
<organism evidence="2 3">
    <name type="scientific">Pelobates cultripes</name>
    <name type="common">Western spadefoot toad</name>
    <dbReference type="NCBI Taxonomy" id="61616"/>
    <lineage>
        <taxon>Eukaryota</taxon>
        <taxon>Metazoa</taxon>
        <taxon>Chordata</taxon>
        <taxon>Craniata</taxon>
        <taxon>Vertebrata</taxon>
        <taxon>Euteleostomi</taxon>
        <taxon>Amphibia</taxon>
        <taxon>Batrachia</taxon>
        <taxon>Anura</taxon>
        <taxon>Pelobatoidea</taxon>
        <taxon>Pelobatidae</taxon>
        <taxon>Pelobates</taxon>
    </lineage>
</organism>
<dbReference type="AlphaFoldDB" id="A0AAD1WUX4"/>
<name>A0AAD1WUX4_PELCU</name>
<comment type="caution">
    <text evidence="2">The sequence shown here is derived from an EMBL/GenBank/DDBJ whole genome shotgun (WGS) entry which is preliminary data.</text>
</comment>
<sequence>QDLTQRSSDISRIQQHSLSALGTDGSSQKGDPQLTTGSWRRNHPSSSPQDNLGTYPVQDR</sequence>
<proteinExistence type="predicted"/>
<evidence type="ECO:0000256" key="1">
    <source>
        <dbReference type="SAM" id="MobiDB-lite"/>
    </source>
</evidence>
<protein>
    <submittedName>
        <fullName evidence="2">Uncharacterized protein</fullName>
    </submittedName>
</protein>
<reference evidence="2" key="1">
    <citation type="submission" date="2022-03" db="EMBL/GenBank/DDBJ databases">
        <authorList>
            <person name="Alioto T."/>
            <person name="Alioto T."/>
            <person name="Gomez Garrido J."/>
        </authorList>
    </citation>
    <scope>NUCLEOTIDE SEQUENCE</scope>
</reference>
<feature type="region of interest" description="Disordered" evidence="1">
    <location>
        <begin position="1"/>
        <end position="60"/>
    </location>
</feature>
<dbReference type="EMBL" id="CAKOES020000234">
    <property type="protein sequence ID" value="CAH2330096.1"/>
    <property type="molecule type" value="Genomic_DNA"/>
</dbReference>